<name>A0A024WRX5_PLAFA</name>
<evidence type="ECO:0000256" key="1">
    <source>
        <dbReference type="SAM" id="MobiDB-lite"/>
    </source>
</evidence>
<organism evidence="2 3">
    <name type="scientific">Plasmodium falciparum MaliPS096_E11</name>
    <dbReference type="NCBI Taxonomy" id="1036727"/>
    <lineage>
        <taxon>Eukaryota</taxon>
        <taxon>Sar</taxon>
        <taxon>Alveolata</taxon>
        <taxon>Apicomplexa</taxon>
        <taxon>Aconoidasida</taxon>
        <taxon>Haemosporida</taxon>
        <taxon>Plasmodiidae</taxon>
        <taxon>Plasmodium</taxon>
        <taxon>Plasmodium (Laverania)</taxon>
    </lineage>
</organism>
<dbReference type="Proteomes" id="UP000030699">
    <property type="component" value="Unassembled WGS sequence"/>
</dbReference>
<gene>
    <name evidence="2" type="ORF">PFMALIP_02096</name>
</gene>
<protein>
    <submittedName>
        <fullName evidence="2">Uncharacterized protein</fullName>
    </submittedName>
</protein>
<proteinExistence type="predicted"/>
<dbReference type="EMBL" id="KI925537">
    <property type="protein sequence ID" value="ETW49907.1"/>
    <property type="molecule type" value="Genomic_DNA"/>
</dbReference>
<dbReference type="AlphaFoldDB" id="A0A024WRX5"/>
<evidence type="ECO:0000313" key="3">
    <source>
        <dbReference type="Proteomes" id="UP000030699"/>
    </source>
</evidence>
<evidence type="ECO:0000313" key="2">
    <source>
        <dbReference type="EMBL" id="ETW49907.1"/>
    </source>
</evidence>
<sequence>MSNHTVKVEDDDDENNEDTEKKVQSSFFFFKKQEKNVNRKFVKNTKDNDINFYEDKPILDDKINKVDYIILIIHGIGSNEELIINQCEDLKNSFKIVKKMWFFDYPFNIHFHIFNWKKYIIDAQIHVFNRININTMAETRKIINLSAGDIICFLHPRYGDYIMLNLYNDINKTLESLKNVNLKN</sequence>
<reference evidence="2 3" key="1">
    <citation type="submission" date="2013-02" db="EMBL/GenBank/DDBJ databases">
        <title>The Genome Annotation of Plasmodium falciparum MaliPS096_E11.</title>
        <authorList>
            <consortium name="The Broad Institute Genome Sequencing Platform"/>
            <consortium name="The Broad Institute Genome Sequencing Center for Infectious Disease"/>
            <person name="Neafsey D."/>
            <person name="Hoffman S."/>
            <person name="Volkman S."/>
            <person name="Rosenthal P."/>
            <person name="Walker B."/>
            <person name="Young S.K."/>
            <person name="Zeng Q."/>
            <person name="Gargeya S."/>
            <person name="Fitzgerald M."/>
            <person name="Haas B."/>
            <person name="Abouelleil A."/>
            <person name="Allen A.W."/>
            <person name="Alvarado L."/>
            <person name="Arachchi H.M."/>
            <person name="Berlin A.M."/>
            <person name="Chapman S.B."/>
            <person name="Gainer-Dewar J."/>
            <person name="Goldberg J."/>
            <person name="Griggs A."/>
            <person name="Gujja S."/>
            <person name="Hansen M."/>
            <person name="Howarth C."/>
            <person name="Imamovic A."/>
            <person name="Ireland A."/>
            <person name="Larimer J."/>
            <person name="McCowan C."/>
            <person name="Murphy C."/>
            <person name="Pearson M."/>
            <person name="Poon T.W."/>
            <person name="Priest M."/>
            <person name="Roberts A."/>
            <person name="Saif S."/>
            <person name="Shea T."/>
            <person name="Sisk P."/>
            <person name="Sykes S."/>
            <person name="Wortman J."/>
            <person name="Nusbaum C."/>
            <person name="Birren B."/>
        </authorList>
    </citation>
    <scope>NUCLEOTIDE SEQUENCE [LARGE SCALE GENOMIC DNA]</scope>
    <source>
        <strain evidence="2 3">MaliPS096_E11</strain>
    </source>
</reference>
<accession>A0A024WRX5</accession>
<reference evidence="2 3" key="2">
    <citation type="submission" date="2013-02" db="EMBL/GenBank/DDBJ databases">
        <title>The Genome Sequence of Plasmodium falciparum MaliPS096_E11.</title>
        <authorList>
            <consortium name="The Broad Institute Genome Sequencing Platform"/>
            <consortium name="The Broad Institute Genome Sequencing Center for Infectious Disease"/>
            <person name="Neafsey D."/>
            <person name="Cheeseman I."/>
            <person name="Volkman S."/>
            <person name="Adams J."/>
            <person name="Walker B."/>
            <person name="Young S.K."/>
            <person name="Zeng Q."/>
            <person name="Gargeya S."/>
            <person name="Fitzgerald M."/>
            <person name="Haas B."/>
            <person name="Abouelleil A."/>
            <person name="Alvarado L."/>
            <person name="Arachchi H.M."/>
            <person name="Berlin A.M."/>
            <person name="Chapman S.B."/>
            <person name="Dewar J."/>
            <person name="Goldberg J."/>
            <person name="Griggs A."/>
            <person name="Gujja S."/>
            <person name="Hansen M."/>
            <person name="Howarth C."/>
            <person name="Imamovic A."/>
            <person name="Larimer J."/>
            <person name="McCowan C."/>
            <person name="Murphy C."/>
            <person name="Neiman D."/>
            <person name="Pearson M."/>
            <person name="Priest M."/>
            <person name="Roberts A."/>
            <person name="Saif S."/>
            <person name="Shea T."/>
            <person name="Sisk P."/>
            <person name="Sykes S."/>
            <person name="Wortman J."/>
            <person name="Nusbaum C."/>
            <person name="Birren B."/>
        </authorList>
    </citation>
    <scope>NUCLEOTIDE SEQUENCE [LARGE SCALE GENOMIC DNA]</scope>
    <source>
        <strain evidence="2 3">MaliPS096_E11</strain>
    </source>
</reference>
<feature type="region of interest" description="Disordered" evidence="1">
    <location>
        <begin position="1"/>
        <end position="20"/>
    </location>
</feature>